<dbReference type="RefSeq" id="YP_010771415.1">
    <property type="nucleotide sequence ID" value="NC_074291.1"/>
</dbReference>
<dbReference type="GeneID" id="80399860"/>
<keyword evidence="4" id="KW-0548">Nucleotidyltransferase</keyword>
<dbReference type="PROSITE" id="PS50522">
    <property type="entry name" value="RDRP_PHAGE"/>
    <property type="match status" value="1"/>
</dbReference>
<evidence type="ECO:0000256" key="6">
    <source>
        <dbReference type="ARBA" id="ARBA00022953"/>
    </source>
</evidence>
<sequence>MFVDLTRRFPSISKSLSRDLSTIVERTGFEGIQFLTITLPKVGKFLDKKLMAIPNNTLDGFAMQTINGVGIYPKFLSGLFGMVIGVQGEPLPDLNVEALASIRQVTYLAYKLDFPYSPELEKQKLDEFVRIEEEELANGCPNADSHLLAEARLLLWDVFRNFDPKDIIPGHGPGAVAGGQTLEEKWVFTHLYSKVDHLFPYADYFACGSDMLEDTTEHFSSLIRDQMPVAKVALVPKDSRGPRIISIEPAEMQYLQQGVMKSLVPYIETHPRTKGHVNFTDQTVNQTLALESSVTREWATIDMKDASDRVSEELVYYLFNEVPDLRKVLLALRSTATKLPDGRTVKLRKYAPMGSALCFPVEALCFWCICFAALRKEGLSRSQALESIYVYGDDIIVPTKYALQVIQLLEFFGLKANLDKCCISGYFRESCGVDAYEGTDVTPIRLKRRWNPRPTSAEVFLHYVEFANHLHFRGYVTSARHLWAKIQETYGYLPYAPELGYYPCRVDVSSWQEAFEKNASLFKFRVNTSCQHLEMYVNVSVQKSRSVQFKNDWHRLMRDLTVGCGDKPDVVFIPRMNRIRRRWVRVPDPHPNVV</sequence>
<feature type="binding site" evidence="9">
    <location>
        <position position="302"/>
    </location>
    <ligand>
        <name>Mg(2+)</name>
        <dbReference type="ChEBI" id="CHEBI:18420"/>
        <label>2</label>
    </ligand>
</feature>
<dbReference type="GO" id="GO:0000166">
    <property type="term" value="F:nucleotide binding"/>
    <property type="evidence" value="ECO:0007669"/>
    <property type="project" value="UniProtKB-KW"/>
</dbReference>
<feature type="binding site" evidence="9">
    <location>
        <position position="394"/>
    </location>
    <ligand>
        <name>Mg(2+)</name>
        <dbReference type="ChEBI" id="CHEBI:18420"/>
        <label>2</label>
    </ligand>
</feature>
<dbReference type="Proteomes" id="UP000682712">
    <property type="component" value="Segment"/>
</dbReference>
<evidence type="ECO:0000256" key="1">
    <source>
        <dbReference type="ARBA" id="ARBA00012494"/>
    </source>
</evidence>
<reference evidence="11" key="1">
    <citation type="submission" date="2020-09" db="EMBL/GenBank/DDBJ databases">
        <title>Leviviricetes taxonomy.</title>
        <authorList>
            <person name="Stockdale S.R."/>
            <person name="Callanan J."/>
            <person name="Adriaenssens E.M."/>
            <person name="Kuhn J.H."/>
            <person name="Rumnieks J."/>
            <person name="Shkoporov A."/>
            <person name="Draper L.A."/>
            <person name="Ross P."/>
            <person name="Hill C."/>
        </authorList>
    </citation>
    <scope>NUCLEOTIDE SEQUENCE</scope>
</reference>
<dbReference type="InterPro" id="IPR007096">
    <property type="entry name" value="RNA-dir_Rpol_cat_phage"/>
</dbReference>
<comment type="cofactor">
    <cofactor evidence="9">
        <name>Mg(2+)</name>
        <dbReference type="ChEBI" id="CHEBI:18420"/>
    </cofactor>
    <text evidence="9">Binds 2 Mg(2+) per subunit.</text>
</comment>
<dbReference type="InterPro" id="IPR043502">
    <property type="entry name" value="DNA/RNA_pol_sf"/>
</dbReference>
<keyword evidence="9" id="KW-0479">Metal-binding</keyword>
<dbReference type="Pfam" id="PF03431">
    <property type="entry name" value="RNA_replicase_B"/>
    <property type="match status" value="1"/>
</dbReference>
<evidence type="ECO:0000256" key="3">
    <source>
        <dbReference type="ARBA" id="ARBA00022679"/>
    </source>
</evidence>
<feature type="domain" description="RdRp catalytic" evidence="10">
    <location>
        <begin position="287"/>
        <end position="425"/>
    </location>
</feature>
<keyword evidence="6" id="KW-0693">Viral RNA replication</keyword>
<keyword evidence="3" id="KW-0808">Transferase</keyword>
<keyword evidence="9" id="KW-0460">Magnesium</keyword>
<evidence type="ECO:0000256" key="2">
    <source>
        <dbReference type="ARBA" id="ARBA00022484"/>
    </source>
</evidence>
<feature type="binding site" evidence="9">
    <location>
        <position position="393"/>
    </location>
    <ligand>
        <name>Mg(2+)</name>
        <dbReference type="ChEBI" id="CHEBI:18420"/>
        <label>2</label>
    </ligand>
</feature>
<protein>
    <recommendedName>
        <fullName evidence="1">RNA-directed RNA polymerase</fullName>
        <ecNumber evidence="1">2.7.7.48</ecNumber>
    </recommendedName>
    <alternativeName>
        <fullName evidence="7">RNA replicase beta chain</fullName>
    </alternativeName>
</protein>
<dbReference type="InterPro" id="IPR005093">
    <property type="entry name" value="RNArep_beta"/>
</dbReference>
<dbReference type="GO" id="GO:0039694">
    <property type="term" value="P:viral RNA genome replication"/>
    <property type="evidence" value="ECO:0007669"/>
    <property type="project" value="InterPro"/>
</dbReference>
<evidence type="ECO:0000256" key="8">
    <source>
        <dbReference type="ARBA" id="ARBA00048744"/>
    </source>
</evidence>
<accession>A0A8S5KXM1</accession>
<proteinExistence type="predicted"/>
<comment type="catalytic activity">
    <reaction evidence="8">
        <text>RNA(n) + a ribonucleoside 5'-triphosphate = RNA(n+1) + diphosphate</text>
        <dbReference type="Rhea" id="RHEA:21248"/>
        <dbReference type="Rhea" id="RHEA-COMP:14527"/>
        <dbReference type="Rhea" id="RHEA-COMP:17342"/>
        <dbReference type="ChEBI" id="CHEBI:33019"/>
        <dbReference type="ChEBI" id="CHEBI:61557"/>
        <dbReference type="ChEBI" id="CHEBI:140395"/>
        <dbReference type="EC" id="2.7.7.48"/>
    </reaction>
</comment>
<dbReference type="EC" id="2.7.7.48" evidence="1"/>
<evidence type="ECO:0000256" key="9">
    <source>
        <dbReference type="PIRSR" id="PIRSR605093-1"/>
    </source>
</evidence>
<dbReference type="SUPFAM" id="SSF56672">
    <property type="entry name" value="DNA/RNA polymerases"/>
    <property type="match status" value="1"/>
</dbReference>
<evidence type="ECO:0000259" key="10">
    <source>
        <dbReference type="PROSITE" id="PS50522"/>
    </source>
</evidence>
<evidence type="ECO:0000256" key="5">
    <source>
        <dbReference type="ARBA" id="ARBA00022741"/>
    </source>
</evidence>
<name>A0A8S5KXM1_9VIRU</name>
<keyword evidence="5" id="KW-0547">Nucleotide-binding</keyword>
<evidence type="ECO:0000313" key="12">
    <source>
        <dbReference type="Proteomes" id="UP000682712"/>
    </source>
</evidence>
<dbReference type="EMBL" id="BK013371">
    <property type="protein sequence ID" value="DAD49891.1"/>
    <property type="molecule type" value="Genomic_RNA"/>
</dbReference>
<keyword evidence="2 11" id="KW-0696">RNA-directed RNA polymerase</keyword>
<dbReference type="KEGG" id="vg:80399860"/>
<gene>
    <name evidence="11" type="primary">ESE016_3</name>
</gene>
<dbReference type="GO" id="GO:0046872">
    <property type="term" value="F:metal ion binding"/>
    <property type="evidence" value="ECO:0007669"/>
    <property type="project" value="UniProtKB-KW"/>
</dbReference>
<dbReference type="GO" id="GO:0003968">
    <property type="term" value="F:RNA-directed RNA polymerase activity"/>
    <property type="evidence" value="ECO:0007669"/>
    <property type="project" value="UniProtKB-KW"/>
</dbReference>
<evidence type="ECO:0000256" key="4">
    <source>
        <dbReference type="ARBA" id="ARBA00022695"/>
    </source>
</evidence>
<organism evidence="11 12">
    <name type="scientific">ssRNA phage ESE016</name>
    <dbReference type="NCBI Taxonomy" id="2785999"/>
    <lineage>
        <taxon>Viruses</taxon>
        <taxon>Riboviria</taxon>
        <taxon>Orthornavirae</taxon>
        <taxon>Lenarviricota</taxon>
        <taxon>Leviviricetes</taxon>
        <taxon>Timlovirales</taxon>
        <taxon>Steitzviridae</taxon>
        <taxon>Controvirus</taxon>
        <taxon>Controvirus sp. 'defluviicola'</taxon>
    </lineage>
</organism>
<evidence type="ECO:0000313" key="11">
    <source>
        <dbReference type="EMBL" id="DAD49891.1"/>
    </source>
</evidence>
<evidence type="ECO:0000256" key="7">
    <source>
        <dbReference type="ARBA" id="ARBA00030248"/>
    </source>
</evidence>